<dbReference type="EMBL" id="JAPZBQ010000003">
    <property type="protein sequence ID" value="KAJ5339879.1"/>
    <property type="molecule type" value="Genomic_DNA"/>
</dbReference>
<dbReference type="PANTHER" id="PTHR40788">
    <property type="entry name" value="CLR5 DOMAIN-CONTAINING PROTEIN-RELATED"/>
    <property type="match status" value="1"/>
</dbReference>
<dbReference type="PANTHER" id="PTHR40788:SF2">
    <property type="entry name" value="CLR5 DOMAIN-CONTAINING PROTEIN"/>
    <property type="match status" value="1"/>
</dbReference>
<reference evidence="1" key="1">
    <citation type="submission" date="2022-12" db="EMBL/GenBank/DDBJ databases">
        <authorList>
            <person name="Petersen C."/>
        </authorList>
    </citation>
    <scope>NUCLEOTIDE SEQUENCE</scope>
    <source>
        <strain evidence="1">IBT 35673</strain>
    </source>
</reference>
<accession>A0A9W9QN91</accession>
<sequence length="243" mass="27638">MPEFKSPGEVRKEAAARSESIFNSFDTLSKILDRHEGTIQRRWIKRTRAQRLKVLLSAWPDMPASHRPEITVFRKEGGGSGIQSTTSRGSFIWPYINQEDLLKSKTMLLLLNSRGRNPPSLFAAADNRAMQYGFNTKAIVPVFVARASAAEDHLWALREDPGYYSKILLEASEHLPETLKDLSGNRHSLLKADQHGRLWSRVIVRVVRDAYLDLETFSDLSNQAGDLVQLQKMYEDQIEPSKD</sequence>
<dbReference type="Proteomes" id="UP001147695">
    <property type="component" value="Unassembled WGS sequence"/>
</dbReference>
<evidence type="ECO:0000313" key="1">
    <source>
        <dbReference type="EMBL" id="KAJ5339879.1"/>
    </source>
</evidence>
<name>A0A9W9QN91_PENBR</name>
<dbReference type="AlphaFoldDB" id="A0A9W9QN91"/>
<organism evidence="1 2">
    <name type="scientific">Penicillium brevicompactum</name>
    <dbReference type="NCBI Taxonomy" id="5074"/>
    <lineage>
        <taxon>Eukaryota</taxon>
        <taxon>Fungi</taxon>
        <taxon>Dikarya</taxon>
        <taxon>Ascomycota</taxon>
        <taxon>Pezizomycotina</taxon>
        <taxon>Eurotiomycetes</taxon>
        <taxon>Eurotiomycetidae</taxon>
        <taxon>Eurotiales</taxon>
        <taxon>Aspergillaceae</taxon>
        <taxon>Penicillium</taxon>
    </lineage>
</organism>
<protein>
    <submittedName>
        <fullName evidence="1">Uncharacterized protein</fullName>
    </submittedName>
</protein>
<proteinExistence type="predicted"/>
<comment type="caution">
    <text evidence="1">The sequence shown here is derived from an EMBL/GenBank/DDBJ whole genome shotgun (WGS) entry which is preliminary data.</text>
</comment>
<gene>
    <name evidence="1" type="ORF">N7452_006607</name>
</gene>
<evidence type="ECO:0000313" key="2">
    <source>
        <dbReference type="Proteomes" id="UP001147695"/>
    </source>
</evidence>
<reference evidence="1" key="2">
    <citation type="journal article" date="2023" name="IMA Fungus">
        <title>Comparative genomic study of the Penicillium genus elucidates a diverse pangenome and 15 lateral gene transfer events.</title>
        <authorList>
            <person name="Petersen C."/>
            <person name="Sorensen T."/>
            <person name="Nielsen M.R."/>
            <person name="Sondergaard T.E."/>
            <person name="Sorensen J.L."/>
            <person name="Fitzpatrick D.A."/>
            <person name="Frisvad J.C."/>
            <person name="Nielsen K.L."/>
        </authorList>
    </citation>
    <scope>NUCLEOTIDE SEQUENCE</scope>
    <source>
        <strain evidence="1">IBT 35673</strain>
    </source>
</reference>